<proteinExistence type="predicted"/>
<protein>
    <submittedName>
        <fullName evidence="2">Cupin domain-containing protein</fullName>
    </submittedName>
</protein>
<accession>A0A9X3LIS9</accession>
<sequence>MINSTYKLFKFDDDGTIPNNPELPVILYPGVFKQHPQEIEPTFRLNNWRNSWVDGVFDYHHYHSNAHEVLGVRAGSAVLILGGKSGETVEVRTGDVLILPAGTGHKKIKGSADFEVVGAYAEGKEYNLKTGQSNERPHVLKEIKQVASPSMDPVFGNYGQVIDRWN</sequence>
<evidence type="ECO:0000313" key="2">
    <source>
        <dbReference type="EMBL" id="MCZ8537784.1"/>
    </source>
</evidence>
<dbReference type="InterPro" id="IPR013096">
    <property type="entry name" value="Cupin_2"/>
</dbReference>
<organism evidence="2 3">
    <name type="scientific">Paenisporosarcina quisquiliarum</name>
    <dbReference type="NCBI Taxonomy" id="365346"/>
    <lineage>
        <taxon>Bacteria</taxon>
        <taxon>Bacillati</taxon>
        <taxon>Bacillota</taxon>
        <taxon>Bacilli</taxon>
        <taxon>Bacillales</taxon>
        <taxon>Caryophanaceae</taxon>
        <taxon>Paenisporosarcina</taxon>
    </lineage>
</organism>
<dbReference type="PANTHER" id="PTHR36448">
    <property type="entry name" value="BLR7373 PROTEIN"/>
    <property type="match status" value="1"/>
</dbReference>
<dbReference type="CDD" id="cd02219">
    <property type="entry name" value="cupin_YjlB-like"/>
    <property type="match status" value="1"/>
</dbReference>
<gene>
    <name evidence="2" type="ORF">M9R32_11375</name>
</gene>
<dbReference type="PIRSF" id="PIRSF019307">
    <property type="entry name" value="UCP019307"/>
    <property type="match status" value="1"/>
</dbReference>
<dbReference type="Pfam" id="PF07883">
    <property type="entry name" value="Cupin_2"/>
    <property type="match status" value="1"/>
</dbReference>
<feature type="domain" description="Cupin type-2" evidence="1">
    <location>
        <begin position="60"/>
        <end position="106"/>
    </location>
</feature>
<keyword evidence="3" id="KW-1185">Reference proteome</keyword>
<dbReference type="EMBL" id="JAMKBJ010000009">
    <property type="protein sequence ID" value="MCZ8537784.1"/>
    <property type="molecule type" value="Genomic_DNA"/>
</dbReference>
<dbReference type="Gene3D" id="2.60.120.10">
    <property type="entry name" value="Jelly Rolls"/>
    <property type="match status" value="1"/>
</dbReference>
<dbReference type="RefSeq" id="WP_269926853.1">
    <property type="nucleotide sequence ID" value="NZ_JAMKBJ010000009.1"/>
</dbReference>
<dbReference type="InterPro" id="IPR047121">
    <property type="entry name" value="YjiB-like"/>
</dbReference>
<dbReference type="SUPFAM" id="SSF51182">
    <property type="entry name" value="RmlC-like cupins"/>
    <property type="match status" value="1"/>
</dbReference>
<dbReference type="InterPro" id="IPR011051">
    <property type="entry name" value="RmlC_Cupin_sf"/>
</dbReference>
<reference evidence="2" key="1">
    <citation type="submission" date="2022-05" db="EMBL/GenBank/DDBJ databases">
        <authorList>
            <person name="Colautti A."/>
            <person name="Iacumin L."/>
        </authorList>
    </citation>
    <scope>NUCLEOTIDE SEQUENCE</scope>
    <source>
        <strain evidence="2">SK 55</strain>
    </source>
</reference>
<dbReference type="InterPro" id="IPR014500">
    <property type="entry name" value="UCP019307_cupin"/>
</dbReference>
<comment type="caution">
    <text evidence="2">The sequence shown here is derived from an EMBL/GenBank/DDBJ whole genome shotgun (WGS) entry which is preliminary data.</text>
</comment>
<evidence type="ECO:0000313" key="3">
    <source>
        <dbReference type="Proteomes" id="UP001152173"/>
    </source>
</evidence>
<name>A0A9X3LIS9_9BACL</name>
<dbReference type="PANTHER" id="PTHR36448:SF2">
    <property type="entry name" value="CUPIN TYPE-1 DOMAIN-CONTAINING PROTEIN"/>
    <property type="match status" value="1"/>
</dbReference>
<dbReference type="Proteomes" id="UP001152173">
    <property type="component" value="Unassembled WGS sequence"/>
</dbReference>
<dbReference type="AlphaFoldDB" id="A0A9X3LIS9"/>
<dbReference type="InterPro" id="IPR014710">
    <property type="entry name" value="RmlC-like_jellyroll"/>
</dbReference>
<evidence type="ECO:0000259" key="1">
    <source>
        <dbReference type="Pfam" id="PF07883"/>
    </source>
</evidence>